<proteinExistence type="predicted"/>
<dbReference type="KEGG" id="ppp:112278766"/>
<dbReference type="Gramene" id="Pp3c2_32940V3.5">
    <property type="protein sequence ID" value="Pp3c2_32940V3.5"/>
    <property type="gene ID" value="Pp3c2_32940"/>
</dbReference>
<organism evidence="3 4">
    <name type="scientific">Physcomitrium patens</name>
    <name type="common">Spreading-leaved earth moss</name>
    <name type="synonym">Physcomitrella patens</name>
    <dbReference type="NCBI Taxonomy" id="3218"/>
    <lineage>
        <taxon>Eukaryota</taxon>
        <taxon>Viridiplantae</taxon>
        <taxon>Streptophyta</taxon>
        <taxon>Embryophyta</taxon>
        <taxon>Bryophyta</taxon>
        <taxon>Bryophytina</taxon>
        <taxon>Bryopsida</taxon>
        <taxon>Funariidae</taxon>
        <taxon>Funariales</taxon>
        <taxon>Funariaceae</taxon>
        <taxon>Physcomitrium</taxon>
    </lineage>
</organism>
<dbReference type="InterPro" id="IPR050796">
    <property type="entry name" value="SCF_F-box_component"/>
</dbReference>
<feature type="domain" description="F-box" evidence="2">
    <location>
        <begin position="104"/>
        <end position="149"/>
    </location>
</feature>
<reference evidence="3" key="3">
    <citation type="submission" date="2020-12" db="UniProtKB">
        <authorList>
            <consortium name="EnsemblPlants"/>
        </authorList>
    </citation>
    <scope>IDENTIFICATION</scope>
</reference>
<feature type="compositionally biased region" description="Polar residues" evidence="1">
    <location>
        <begin position="514"/>
        <end position="526"/>
    </location>
</feature>
<accession>A0A7I4D3N3</accession>
<dbReference type="GeneID" id="112278766"/>
<evidence type="ECO:0000256" key="1">
    <source>
        <dbReference type="SAM" id="MobiDB-lite"/>
    </source>
</evidence>
<dbReference type="OrthoDB" id="1927115at2759"/>
<feature type="region of interest" description="Disordered" evidence="1">
    <location>
        <begin position="1"/>
        <end position="23"/>
    </location>
</feature>
<sequence length="534" mass="59194">MEVKGDSGIGCGSRGEDDKTGSARGFMAPSLSLRSATIFSLKPRVLLGFTRPMFCWFAGDGVCEQRRPAALLRNGMNVQMSAGKEPGQSVEGELERLKVCSPTPGSWDALPAELHNPILVKLVFEELFRLSLVSKYFLSVPQQDSFRRLRAEVCPAEGHFSPLVFFVEKGQWNILGFDSLSGKWRRLPPLRSPIPIPEPELFKDFLVAGHVGLFCMNVGKASESEKLLVTNPLAGEVYPLPDLIHPRHPVALSLHVTKTKKTICDSTFRVIAVGSAAVGSEHRSRKTEVYCSSKGNWEVLEDVPGTYFSVNDYQTGVYCENQNVLLLTGFMVNGSKGILALDVAKGKWRQNWICPYLHVPPDGNPDATIHFAIAQLVKCDDVIYLFTEQEAIGKVTHCIDRLDLEKEGGFTWTRKLVRQRQGNRALLVYPEFTCVPIKENKLCIYNTIERTGVVYEMVEGLIDPSNYESLPKPPPMHDVVRFQSLNPVGYAFEPSFGVSFPELKKSPKPKILGDSNQASPSGSSKVASHDIHLS</sequence>
<evidence type="ECO:0000259" key="2">
    <source>
        <dbReference type="PROSITE" id="PS50181"/>
    </source>
</evidence>
<dbReference type="FunFam" id="2.120.10.80:FF:000198">
    <property type="entry name" value="Predicted protein"/>
    <property type="match status" value="1"/>
</dbReference>
<dbReference type="InterPro" id="IPR001810">
    <property type="entry name" value="F-box_dom"/>
</dbReference>
<dbReference type="PANTHER" id="PTHR31672">
    <property type="entry name" value="BNACNNG10540D PROTEIN"/>
    <property type="match status" value="1"/>
</dbReference>
<dbReference type="EMBL" id="ABEU02000002">
    <property type="status" value="NOT_ANNOTATED_CDS"/>
    <property type="molecule type" value="Genomic_DNA"/>
</dbReference>
<protein>
    <recommendedName>
        <fullName evidence="2">F-box domain-containing protein</fullName>
    </recommendedName>
</protein>
<evidence type="ECO:0000313" key="4">
    <source>
        <dbReference type="Proteomes" id="UP000006727"/>
    </source>
</evidence>
<reference evidence="3 4" key="2">
    <citation type="journal article" date="2018" name="Plant J.">
        <title>The Physcomitrella patens chromosome-scale assembly reveals moss genome structure and evolution.</title>
        <authorList>
            <person name="Lang D."/>
            <person name="Ullrich K.K."/>
            <person name="Murat F."/>
            <person name="Fuchs J."/>
            <person name="Jenkins J."/>
            <person name="Haas F.B."/>
            <person name="Piednoel M."/>
            <person name="Gundlach H."/>
            <person name="Van Bel M."/>
            <person name="Meyberg R."/>
            <person name="Vives C."/>
            <person name="Morata J."/>
            <person name="Symeonidi A."/>
            <person name="Hiss M."/>
            <person name="Muchero W."/>
            <person name="Kamisugi Y."/>
            <person name="Saleh O."/>
            <person name="Blanc G."/>
            <person name="Decker E.L."/>
            <person name="van Gessel N."/>
            <person name="Grimwood J."/>
            <person name="Hayes R.D."/>
            <person name="Graham S.W."/>
            <person name="Gunter L.E."/>
            <person name="McDaniel S.F."/>
            <person name="Hoernstein S.N.W."/>
            <person name="Larsson A."/>
            <person name="Li F.W."/>
            <person name="Perroud P.F."/>
            <person name="Phillips J."/>
            <person name="Ranjan P."/>
            <person name="Rokshar D.S."/>
            <person name="Rothfels C.J."/>
            <person name="Schneider L."/>
            <person name="Shu S."/>
            <person name="Stevenson D.W."/>
            <person name="Thummler F."/>
            <person name="Tillich M."/>
            <person name="Villarreal Aguilar J.C."/>
            <person name="Widiez T."/>
            <person name="Wong G.K."/>
            <person name="Wymore A."/>
            <person name="Zhang Y."/>
            <person name="Zimmer A.D."/>
            <person name="Quatrano R.S."/>
            <person name="Mayer K.F.X."/>
            <person name="Goodstein D."/>
            <person name="Casacuberta J.M."/>
            <person name="Vandepoele K."/>
            <person name="Reski R."/>
            <person name="Cuming A.C."/>
            <person name="Tuskan G.A."/>
            <person name="Maumus F."/>
            <person name="Salse J."/>
            <person name="Schmutz J."/>
            <person name="Rensing S.A."/>
        </authorList>
    </citation>
    <scope>NUCLEOTIDE SEQUENCE [LARGE SCALE GENOMIC DNA]</scope>
    <source>
        <strain evidence="3 4">cv. Gransden 2004</strain>
    </source>
</reference>
<dbReference type="PANTHER" id="PTHR31672:SF2">
    <property type="entry name" value="F-BOX DOMAIN-CONTAINING PROTEIN"/>
    <property type="match status" value="1"/>
</dbReference>
<gene>
    <name evidence="3" type="primary">LOC112278766</name>
</gene>
<dbReference type="SUPFAM" id="SSF117281">
    <property type="entry name" value="Kelch motif"/>
    <property type="match status" value="1"/>
</dbReference>
<dbReference type="InParanoid" id="A0A7I4D3N3"/>
<name>A0A7I4D3N3_PHYPA</name>
<keyword evidence="4" id="KW-1185">Reference proteome</keyword>
<feature type="region of interest" description="Disordered" evidence="1">
    <location>
        <begin position="508"/>
        <end position="534"/>
    </location>
</feature>
<reference evidence="3 4" key="1">
    <citation type="journal article" date="2008" name="Science">
        <title>The Physcomitrella genome reveals evolutionary insights into the conquest of land by plants.</title>
        <authorList>
            <person name="Rensing S."/>
            <person name="Lang D."/>
            <person name="Zimmer A."/>
            <person name="Terry A."/>
            <person name="Salamov A."/>
            <person name="Shapiro H."/>
            <person name="Nishiyama T."/>
            <person name="Perroud P.-F."/>
            <person name="Lindquist E."/>
            <person name="Kamisugi Y."/>
            <person name="Tanahashi T."/>
            <person name="Sakakibara K."/>
            <person name="Fujita T."/>
            <person name="Oishi K."/>
            <person name="Shin-I T."/>
            <person name="Kuroki Y."/>
            <person name="Toyoda A."/>
            <person name="Suzuki Y."/>
            <person name="Hashimoto A."/>
            <person name="Yamaguchi K."/>
            <person name="Sugano A."/>
            <person name="Kohara Y."/>
            <person name="Fujiyama A."/>
            <person name="Anterola A."/>
            <person name="Aoki S."/>
            <person name="Ashton N."/>
            <person name="Barbazuk W.B."/>
            <person name="Barker E."/>
            <person name="Bennetzen J."/>
            <person name="Bezanilla M."/>
            <person name="Blankenship R."/>
            <person name="Cho S.H."/>
            <person name="Dutcher S."/>
            <person name="Estelle M."/>
            <person name="Fawcett J.A."/>
            <person name="Gundlach H."/>
            <person name="Hanada K."/>
            <person name="Heyl A."/>
            <person name="Hicks K.A."/>
            <person name="Hugh J."/>
            <person name="Lohr M."/>
            <person name="Mayer K."/>
            <person name="Melkozernov A."/>
            <person name="Murata T."/>
            <person name="Nelson D."/>
            <person name="Pils B."/>
            <person name="Prigge M."/>
            <person name="Reiss B."/>
            <person name="Renner T."/>
            <person name="Rombauts S."/>
            <person name="Rushton P."/>
            <person name="Sanderfoot A."/>
            <person name="Schween G."/>
            <person name="Shiu S.-H."/>
            <person name="Stueber K."/>
            <person name="Theodoulou F.L."/>
            <person name="Tu H."/>
            <person name="Van de Peer Y."/>
            <person name="Verrier P.J."/>
            <person name="Waters E."/>
            <person name="Wood A."/>
            <person name="Yang L."/>
            <person name="Cove D."/>
            <person name="Cuming A."/>
            <person name="Hasebe M."/>
            <person name="Lucas S."/>
            <person name="Mishler D.B."/>
            <person name="Reski R."/>
            <person name="Grigoriev I."/>
            <person name="Quatrano R.S."/>
            <person name="Boore J.L."/>
        </authorList>
    </citation>
    <scope>NUCLEOTIDE SEQUENCE [LARGE SCALE GENOMIC DNA]</scope>
    <source>
        <strain evidence="3 4">cv. Gransden 2004</strain>
    </source>
</reference>
<dbReference type="AlphaFoldDB" id="A0A7I4D3N3"/>
<evidence type="ECO:0000313" key="3">
    <source>
        <dbReference type="EnsemblPlants" id="Pp3c2_32940V3.5"/>
    </source>
</evidence>
<dbReference type="PROSITE" id="PS50181">
    <property type="entry name" value="FBOX"/>
    <property type="match status" value="1"/>
</dbReference>
<dbReference type="EnsemblPlants" id="Pp3c2_32940V3.5">
    <property type="protein sequence ID" value="Pp3c2_32940V3.5"/>
    <property type="gene ID" value="Pp3c2_32940"/>
</dbReference>
<dbReference type="Gene3D" id="2.120.10.80">
    <property type="entry name" value="Kelch-type beta propeller"/>
    <property type="match status" value="1"/>
</dbReference>
<dbReference type="RefSeq" id="XP_024368271.1">
    <property type="nucleotide sequence ID" value="XM_024512503.2"/>
</dbReference>
<dbReference type="Proteomes" id="UP000006727">
    <property type="component" value="Chromosome 2"/>
</dbReference>
<dbReference type="InterPro" id="IPR015915">
    <property type="entry name" value="Kelch-typ_b-propeller"/>
</dbReference>